<dbReference type="AlphaFoldDB" id="A0A371DJT5"/>
<gene>
    <name evidence="2" type="ORF">OH76DRAFT_1344389</name>
</gene>
<dbReference type="InterPro" id="IPR009078">
    <property type="entry name" value="Ferritin-like_SF"/>
</dbReference>
<evidence type="ECO:0000313" key="3">
    <source>
        <dbReference type="Proteomes" id="UP000256964"/>
    </source>
</evidence>
<evidence type="ECO:0000313" key="2">
    <source>
        <dbReference type="EMBL" id="RDX52795.1"/>
    </source>
</evidence>
<organism evidence="2 3">
    <name type="scientific">Lentinus brumalis</name>
    <dbReference type="NCBI Taxonomy" id="2498619"/>
    <lineage>
        <taxon>Eukaryota</taxon>
        <taxon>Fungi</taxon>
        <taxon>Dikarya</taxon>
        <taxon>Basidiomycota</taxon>
        <taxon>Agaricomycotina</taxon>
        <taxon>Agaricomycetes</taxon>
        <taxon>Polyporales</taxon>
        <taxon>Polyporaceae</taxon>
        <taxon>Lentinus</taxon>
    </lineage>
</organism>
<proteinExistence type="inferred from homology"/>
<accession>A0A371DJT5</accession>
<name>A0A371DJT5_9APHY</name>
<dbReference type="PROSITE" id="PS00368">
    <property type="entry name" value="RIBORED_SMALL"/>
    <property type="match status" value="1"/>
</dbReference>
<dbReference type="OrthoDB" id="2727692at2759"/>
<dbReference type="InterPro" id="IPR000358">
    <property type="entry name" value="RNR_small_fam"/>
</dbReference>
<dbReference type="PANTHER" id="PTHR23409:SF18">
    <property type="entry name" value="RIBONUCLEOSIDE-DIPHOSPHATE REDUCTASE SUBUNIT M2"/>
    <property type="match status" value="1"/>
</dbReference>
<dbReference type="Gene3D" id="1.10.620.20">
    <property type="entry name" value="Ribonucleotide Reductase, subunit A"/>
    <property type="match status" value="1"/>
</dbReference>
<evidence type="ECO:0000256" key="1">
    <source>
        <dbReference type="ARBA" id="ARBA00009303"/>
    </source>
</evidence>
<keyword evidence="3" id="KW-1185">Reference proteome</keyword>
<comment type="similarity">
    <text evidence="1">Belongs to the ribonucleoside diphosphate reductase small chain family.</text>
</comment>
<dbReference type="InterPro" id="IPR033909">
    <property type="entry name" value="RNR_small"/>
</dbReference>
<dbReference type="Pfam" id="PF00268">
    <property type="entry name" value="Ribonuc_red_sm"/>
    <property type="match status" value="1"/>
</dbReference>
<dbReference type="EMBL" id="KZ857389">
    <property type="protein sequence ID" value="RDX52795.1"/>
    <property type="molecule type" value="Genomic_DNA"/>
</dbReference>
<dbReference type="InterPro" id="IPR012348">
    <property type="entry name" value="RNR-like"/>
</dbReference>
<dbReference type="PANTHER" id="PTHR23409">
    <property type="entry name" value="RIBONUCLEOSIDE-DIPHOSPHATE REDUCTASE SMALL CHAIN"/>
    <property type="match status" value="1"/>
</dbReference>
<sequence>MERILTPTLSRFVLFPIQYPDLWNAYKTAQASFWTAEEIQDLHIDVDHWDAILTSDERTFLSTILAFFAASDGIVVENLAQRFCAEVQVAEARCFYGFQIMMENIHSETYSLLLRSLIRDEQDRATLFSAIETMPAVKAKADWCLRWIESPDVAFPIRLIAFAIVEGIFFSSSFAAIFWMRSRGLMPALSQSNELIARDEGMHTTFACILYRYIEVKPDRDVVTGMVAEAVALEHVFFESALPRGLAGMNVGLMRDYVEYVGDFLLQGLGYGSYYGKRNPFDFMETTVVDARANFFERRVSDYIGASVDRD</sequence>
<dbReference type="STRING" id="139420.A0A371DJT5"/>
<dbReference type="SUPFAM" id="SSF47240">
    <property type="entry name" value="Ferritin-like"/>
    <property type="match status" value="1"/>
</dbReference>
<protein>
    <submittedName>
        <fullName evidence="2">Ribonucleoside-diphosphate reductase small chain B</fullName>
    </submittedName>
</protein>
<dbReference type="GO" id="GO:0016491">
    <property type="term" value="F:oxidoreductase activity"/>
    <property type="evidence" value="ECO:0007669"/>
    <property type="project" value="InterPro"/>
</dbReference>
<reference evidence="2 3" key="1">
    <citation type="journal article" date="2018" name="Biotechnol. Biofuels">
        <title>Integrative visual omics of the white-rot fungus Polyporus brumalis exposes the biotechnological potential of its oxidative enzymes for delignifying raw plant biomass.</title>
        <authorList>
            <person name="Miyauchi S."/>
            <person name="Rancon A."/>
            <person name="Drula E."/>
            <person name="Hage H."/>
            <person name="Chaduli D."/>
            <person name="Favel A."/>
            <person name="Grisel S."/>
            <person name="Henrissat B."/>
            <person name="Herpoel-Gimbert I."/>
            <person name="Ruiz-Duenas F.J."/>
            <person name="Chevret D."/>
            <person name="Hainaut M."/>
            <person name="Lin J."/>
            <person name="Wang M."/>
            <person name="Pangilinan J."/>
            <person name="Lipzen A."/>
            <person name="Lesage-Meessen L."/>
            <person name="Navarro D."/>
            <person name="Riley R."/>
            <person name="Grigoriev I.V."/>
            <person name="Zhou S."/>
            <person name="Raouche S."/>
            <person name="Rosso M.N."/>
        </authorList>
    </citation>
    <scope>NUCLEOTIDE SEQUENCE [LARGE SCALE GENOMIC DNA]</scope>
    <source>
        <strain evidence="2 3">BRFM 1820</strain>
    </source>
</reference>
<dbReference type="InterPro" id="IPR030475">
    <property type="entry name" value="RNR_small_AS"/>
</dbReference>
<dbReference type="Proteomes" id="UP000256964">
    <property type="component" value="Unassembled WGS sequence"/>
</dbReference>
<dbReference type="CDD" id="cd01049">
    <property type="entry name" value="RNRR2"/>
    <property type="match status" value="1"/>
</dbReference>
<dbReference type="GO" id="GO:0009263">
    <property type="term" value="P:deoxyribonucleotide biosynthetic process"/>
    <property type="evidence" value="ECO:0007669"/>
    <property type="project" value="InterPro"/>
</dbReference>